<reference evidence="2 3" key="1">
    <citation type="submission" date="2011-10" db="EMBL/GenBank/DDBJ databases">
        <title>The Improved High-Quality Draft genome of Leptonema illini DSM 21528.</title>
        <authorList>
            <consortium name="US DOE Joint Genome Institute (JGI-PGF)"/>
            <person name="Lucas S."/>
            <person name="Copeland A."/>
            <person name="Lapidus A."/>
            <person name="Glavina del Rio T."/>
            <person name="Dalin E."/>
            <person name="Tice H."/>
            <person name="Bruce D."/>
            <person name="Goodwin L."/>
            <person name="Pitluck S."/>
            <person name="Peters L."/>
            <person name="Mikhailova N."/>
            <person name="Held B."/>
            <person name="Kyrpides N."/>
            <person name="Mavromatis K."/>
            <person name="Ivanova N."/>
            <person name="Markowitz V."/>
            <person name="Cheng J.-F."/>
            <person name="Hugenholtz P."/>
            <person name="Woyke T."/>
            <person name="Wu D."/>
            <person name="Gronow S."/>
            <person name="Wellnitz S."/>
            <person name="Brambilla E.-M."/>
            <person name="Klenk H.-P."/>
            <person name="Eisen J.A."/>
        </authorList>
    </citation>
    <scope>NUCLEOTIDE SEQUENCE [LARGE SCALE GENOMIC DNA]</scope>
    <source>
        <strain evidence="2 3">DSM 21528</strain>
    </source>
</reference>
<keyword evidence="3" id="KW-1185">Reference proteome</keyword>
<evidence type="ECO:0000256" key="1">
    <source>
        <dbReference type="SAM" id="Phobius"/>
    </source>
</evidence>
<feature type="transmembrane region" description="Helical" evidence="1">
    <location>
        <begin position="35"/>
        <end position="58"/>
    </location>
</feature>
<dbReference type="Proteomes" id="UP000005737">
    <property type="component" value="Unassembled WGS sequence"/>
</dbReference>
<proteinExistence type="predicted"/>
<dbReference type="RefSeq" id="WP_002771205.1">
    <property type="nucleotide sequence ID" value="NZ_JH597773.1"/>
</dbReference>
<gene>
    <name evidence="2" type="ORF">Lepil_1351</name>
</gene>
<accession>H2CJA2</accession>
<evidence type="ECO:0000313" key="2">
    <source>
        <dbReference type="EMBL" id="EHQ06042.1"/>
    </source>
</evidence>
<dbReference type="HOGENOM" id="CLU_2330327_0_0_12"/>
<organism evidence="2 3">
    <name type="scientific">Leptonema illini DSM 21528</name>
    <dbReference type="NCBI Taxonomy" id="929563"/>
    <lineage>
        <taxon>Bacteria</taxon>
        <taxon>Pseudomonadati</taxon>
        <taxon>Spirochaetota</taxon>
        <taxon>Spirochaetia</taxon>
        <taxon>Leptospirales</taxon>
        <taxon>Leptospiraceae</taxon>
        <taxon>Leptonema</taxon>
    </lineage>
</organism>
<keyword evidence="1" id="KW-0812">Transmembrane</keyword>
<dbReference type="AlphaFoldDB" id="H2CJA2"/>
<keyword evidence="1" id="KW-1133">Transmembrane helix</keyword>
<name>H2CJA2_9LEPT</name>
<feature type="transmembrane region" description="Helical" evidence="1">
    <location>
        <begin position="78"/>
        <end position="96"/>
    </location>
</feature>
<sequence length="98" mass="11193">MSHVIIFSSLRGYLVPAAAIGAGVLYRLVRSQMGIDVYSITLLFYSIAALLAAIYFFLGNYFESKKQKNDFFFIPMRYYSGIVVAVLILDFFLPFIER</sequence>
<protein>
    <submittedName>
        <fullName evidence="2">Uncharacterized protein</fullName>
    </submittedName>
</protein>
<keyword evidence="1" id="KW-0472">Membrane</keyword>
<dbReference type="EMBL" id="JH597773">
    <property type="protein sequence ID" value="EHQ06042.1"/>
    <property type="molecule type" value="Genomic_DNA"/>
</dbReference>
<evidence type="ECO:0000313" key="3">
    <source>
        <dbReference type="Proteomes" id="UP000005737"/>
    </source>
</evidence>
<feature type="transmembrane region" description="Helical" evidence="1">
    <location>
        <begin position="12"/>
        <end position="29"/>
    </location>
</feature>